<name>A0A0S4WDD2_RALSL</name>
<dbReference type="AlphaFoldDB" id="A0A0S4WDD2"/>
<gene>
    <name evidence="2" type="ORF">TO10_v1_160065</name>
</gene>
<evidence type="ECO:0000256" key="1">
    <source>
        <dbReference type="SAM" id="MobiDB-lite"/>
    </source>
</evidence>
<protein>
    <submittedName>
        <fullName evidence="2">Uncharacterized protein</fullName>
    </submittedName>
</protein>
<dbReference type="EMBL" id="LN899827">
    <property type="protein sequence ID" value="CUV44693.1"/>
    <property type="molecule type" value="Genomic_DNA"/>
</dbReference>
<feature type="region of interest" description="Disordered" evidence="1">
    <location>
        <begin position="52"/>
        <end position="72"/>
    </location>
</feature>
<organism evidence="2">
    <name type="scientific">Ralstonia solanacearum</name>
    <name type="common">Pseudomonas solanacearum</name>
    <dbReference type="NCBI Taxonomy" id="305"/>
    <lineage>
        <taxon>Bacteria</taxon>
        <taxon>Pseudomonadati</taxon>
        <taxon>Pseudomonadota</taxon>
        <taxon>Betaproteobacteria</taxon>
        <taxon>Burkholderiales</taxon>
        <taxon>Burkholderiaceae</taxon>
        <taxon>Ralstonia</taxon>
        <taxon>Ralstonia solanacearum species complex</taxon>
    </lineage>
</organism>
<sequence length="72" mass="7538">MGYFLISRSAPFLLVAIVPFHGGDAAAMQPMQCEIGAAKRAAARLDRSACDRGNAAASGYDRTPRVSSEAPP</sequence>
<proteinExistence type="predicted"/>
<evidence type="ECO:0000313" key="2">
    <source>
        <dbReference type="EMBL" id="CUV44693.1"/>
    </source>
</evidence>
<accession>A0A0S4WDD2</accession>
<reference evidence="2" key="1">
    <citation type="submission" date="2015-10" db="EMBL/GenBank/DDBJ databases">
        <authorList>
            <person name="Gilbert D.G."/>
        </authorList>
    </citation>
    <scope>NUCLEOTIDE SEQUENCE</scope>
    <source>
        <strain evidence="2">Phyl III-seqv23</strain>
    </source>
</reference>